<organism evidence="1 2">
    <name type="scientific">Ensete ventricosum</name>
    <name type="common">Abyssinian banana</name>
    <name type="synonym">Musa ensete</name>
    <dbReference type="NCBI Taxonomy" id="4639"/>
    <lineage>
        <taxon>Eukaryota</taxon>
        <taxon>Viridiplantae</taxon>
        <taxon>Streptophyta</taxon>
        <taxon>Embryophyta</taxon>
        <taxon>Tracheophyta</taxon>
        <taxon>Spermatophyta</taxon>
        <taxon>Magnoliopsida</taxon>
        <taxon>Liliopsida</taxon>
        <taxon>Zingiberales</taxon>
        <taxon>Musaceae</taxon>
        <taxon>Ensete</taxon>
    </lineage>
</organism>
<protein>
    <submittedName>
        <fullName evidence="1">Uncharacterized protein</fullName>
    </submittedName>
</protein>
<gene>
    <name evidence="1" type="ORF">B296_00033269</name>
</gene>
<reference evidence="1 2" key="1">
    <citation type="journal article" date="2014" name="Agronomy (Basel)">
        <title>A Draft Genome Sequence for Ensete ventricosum, the Drought-Tolerant Tree Against Hunger.</title>
        <authorList>
            <person name="Harrison J."/>
            <person name="Moore K.A."/>
            <person name="Paszkiewicz K."/>
            <person name="Jones T."/>
            <person name="Grant M."/>
            <person name="Ambacheew D."/>
            <person name="Muzemil S."/>
            <person name="Studholme D.J."/>
        </authorList>
    </citation>
    <scope>NUCLEOTIDE SEQUENCE [LARGE SCALE GENOMIC DNA]</scope>
</reference>
<comment type="caution">
    <text evidence="1">The sequence shown here is derived from an EMBL/GenBank/DDBJ whole genome shotgun (WGS) entry which is preliminary data.</text>
</comment>
<dbReference type="Proteomes" id="UP000287651">
    <property type="component" value="Unassembled WGS sequence"/>
</dbReference>
<evidence type="ECO:0000313" key="1">
    <source>
        <dbReference type="EMBL" id="RRT66295.1"/>
    </source>
</evidence>
<feature type="non-terminal residue" evidence="1">
    <location>
        <position position="1"/>
    </location>
</feature>
<sequence length="105" mass="11199">TDLGEIGEVSRGKVSSRIDDLMGGEGGAELRRKMTELLGDVLVTLVEGQDEVVEVDAEDVGLECGAEAHRRIEVDEAVDESAALAWLLRELADADADADADAKIY</sequence>
<dbReference type="EMBL" id="AMZH03005484">
    <property type="protein sequence ID" value="RRT66295.1"/>
    <property type="molecule type" value="Genomic_DNA"/>
</dbReference>
<proteinExistence type="predicted"/>
<dbReference type="AlphaFoldDB" id="A0A426ZQX1"/>
<evidence type="ECO:0000313" key="2">
    <source>
        <dbReference type="Proteomes" id="UP000287651"/>
    </source>
</evidence>
<accession>A0A426ZQX1</accession>
<name>A0A426ZQX1_ENSVE</name>